<comment type="similarity">
    <text evidence="2">Belongs to the peptidase M13 family.</text>
</comment>
<dbReference type="GO" id="GO:0005886">
    <property type="term" value="C:plasma membrane"/>
    <property type="evidence" value="ECO:0007669"/>
    <property type="project" value="TreeGrafter"/>
</dbReference>
<keyword evidence="11" id="KW-1185">Reference proteome</keyword>
<dbReference type="GO" id="GO:0004222">
    <property type="term" value="F:metalloendopeptidase activity"/>
    <property type="evidence" value="ECO:0007669"/>
    <property type="project" value="InterPro"/>
</dbReference>
<dbReference type="Pfam" id="PF01431">
    <property type="entry name" value="Peptidase_M13"/>
    <property type="match status" value="1"/>
</dbReference>
<dbReference type="Pfam" id="PF05649">
    <property type="entry name" value="Peptidase_M13_N"/>
    <property type="match status" value="1"/>
</dbReference>
<dbReference type="OrthoDB" id="6475849at2759"/>
<dbReference type="GO" id="GO:0046872">
    <property type="term" value="F:metal ion binding"/>
    <property type="evidence" value="ECO:0007669"/>
    <property type="project" value="UniProtKB-KW"/>
</dbReference>
<dbReference type="InterPro" id="IPR000718">
    <property type="entry name" value="Peptidase_M13"/>
</dbReference>
<evidence type="ECO:0000313" key="10">
    <source>
        <dbReference type="EMBL" id="PVI01623.1"/>
    </source>
</evidence>
<evidence type="ECO:0000256" key="4">
    <source>
        <dbReference type="ARBA" id="ARBA00022723"/>
    </source>
</evidence>
<dbReference type="PANTHER" id="PTHR11733">
    <property type="entry name" value="ZINC METALLOPROTEASE FAMILY M13 NEPRILYSIN-RELATED"/>
    <property type="match status" value="1"/>
</dbReference>
<evidence type="ECO:0000256" key="5">
    <source>
        <dbReference type="ARBA" id="ARBA00022801"/>
    </source>
</evidence>
<keyword evidence="5" id="KW-0378">Hydrolase</keyword>
<dbReference type="InterPro" id="IPR008753">
    <property type="entry name" value="Peptidase_M13_N"/>
</dbReference>
<evidence type="ECO:0000256" key="3">
    <source>
        <dbReference type="ARBA" id="ARBA00022670"/>
    </source>
</evidence>
<organism evidence="10 11">
    <name type="scientific">Periconia macrospinosa</name>
    <dbReference type="NCBI Taxonomy" id="97972"/>
    <lineage>
        <taxon>Eukaryota</taxon>
        <taxon>Fungi</taxon>
        <taxon>Dikarya</taxon>
        <taxon>Ascomycota</taxon>
        <taxon>Pezizomycotina</taxon>
        <taxon>Dothideomycetes</taxon>
        <taxon>Pleosporomycetidae</taxon>
        <taxon>Pleosporales</taxon>
        <taxon>Massarineae</taxon>
        <taxon>Periconiaceae</taxon>
        <taxon>Periconia</taxon>
    </lineage>
</organism>
<dbReference type="CDD" id="cd08662">
    <property type="entry name" value="M13"/>
    <property type="match status" value="1"/>
</dbReference>
<sequence length="508" mass="58284">MIFREIGVVPDPQSPDVMILKLSLHNVNVSERALPWEFLLGDIVTIPEERIRDILAIVFQKGWKQRVDILSRQVFHFATDFVLSPISIEPEFVYYTTTVQNATNVAPYLVLDKIVKELAPPNYKLDRMLFQFPGHFASVSSLIAKTLRSAIQAVMMIVAYNTYHPYTLGYNNTEKERWEDICYKYIDRRLPWIAGKFFLDKAYSEEKRRFVDTLTEELKSTYLQRVLNLDWISDVAKRLIQEKLFGLIVKIGYHKSTPNATNATNLGDYYNDVNITDSLFNNALSIRHWDSDPLWNLLQRLVNKSVWPEIAGITQASIYYSEVPSYLSFSSTGMIAAHEMTHSLDTNGRLWNEKRQYRTWRDEKSIENFNNRKDCLINQYSDIRAVNHLGDPVFSTDGKPLFGNGSFTISENIADGGGLATNWEARVQHEKKEPSQLLPGLEGFTKQQLFFINFAQNWCSMETPSSTRENIQNGAHAPPFARVLGALQNSKGFSDACKCNTALICELW</sequence>
<evidence type="ECO:0000259" key="8">
    <source>
        <dbReference type="Pfam" id="PF01431"/>
    </source>
</evidence>
<dbReference type="PROSITE" id="PS51885">
    <property type="entry name" value="NEPRILYSIN"/>
    <property type="match status" value="1"/>
</dbReference>
<evidence type="ECO:0000256" key="1">
    <source>
        <dbReference type="ARBA" id="ARBA00001947"/>
    </source>
</evidence>
<dbReference type="InterPro" id="IPR024079">
    <property type="entry name" value="MetalloPept_cat_dom_sf"/>
</dbReference>
<dbReference type="STRING" id="97972.A0A2V1DTK3"/>
<feature type="domain" description="Peptidase M13 N-terminal" evidence="9">
    <location>
        <begin position="6"/>
        <end position="253"/>
    </location>
</feature>
<name>A0A2V1DTK3_9PLEO</name>
<dbReference type="InterPro" id="IPR042089">
    <property type="entry name" value="Peptidase_M13_dom_2"/>
</dbReference>
<dbReference type="Proteomes" id="UP000244855">
    <property type="component" value="Unassembled WGS sequence"/>
</dbReference>
<evidence type="ECO:0000256" key="2">
    <source>
        <dbReference type="ARBA" id="ARBA00007357"/>
    </source>
</evidence>
<dbReference type="PANTHER" id="PTHR11733:SF167">
    <property type="entry name" value="FI17812P1-RELATED"/>
    <property type="match status" value="1"/>
</dbReference>
<comment type="cofactor">
    <cofactor evidence="1">
        <name>Zn(2+)</name>
        <dbReference type="ChEBI" id="CHEBI:29105"/>
    </cofactor>
</comment>
<keyword evidence="6" id="KW-0862">Zinc</keyword>
<evidence type="ECO:0000259" key="9">
    <source>
        <dbReference type="Pfam" id="PF05649"/>
    </source>
</evidence>
<evidence type="ECO:0000256" key="7">
    <source>
        <dbReference type="ARBA" id="ARBA00023049"/>
    </source>
</evidence>
<dbReference type="Gene3D" id="3.40.390.10">
    <property type="entry name" value="Collagenase (Catalytic Domain)"/>
    <property type="match status" value="1"/>
</dbReference>
<dbReference type="InterPro" id="IPR018497">
    <property type="entry name" value="Peptidase_M13_C"/>
</dbReference>
<feature type="domain" description="Peptidase M13 C-terminal" evidence="8">
    <location>
        <begin position="311"/>
        <end position="500"/>
    </location>
</feature>
<dbReference type="Gene3D" id="1.10.1380.10">
    <property type="entry name" value="Neutral endopeptidase , domain2"/>
    <property type="match status" value="1"/>
</dbReference>
<dbReference type="AlphaFoldDB" id="A0A2V1DTK3"/>
<protein>
    <submittedName>
        <fullName evidence="10">Zincin</fullName>
    </submittedName>
</protein>
<dbReference type="GO" id="GO:0016485">
    <property type="term" value="P:protein processing"/>
    <property type="evidence" value="ECO:0007669"/>
    <property type="project" value="TreeGrafter"/>
</dbReference>
<keyword evidence="7" id="KW-0482">Metalloprotease</keyword>
<proteinExistence type="inferred from homology"/>
<keyword evidence="4" id="KW-0479">Metal-binding</keyword>
<evidence type="ECO:0000313" key="11">
    <source>
        <dbReference type="Proteomes" id="UP000244855"/>
    </source>
</evidence>
<reference evidence="10 11" key="1">
    <citation type="journal article" date="2018" name="Sci. Rep.">
        <title>Comparative genomics provides insights into the lifestyle and reveals functional heterogeneity of dark septate endophytic fungi.</title>
        <authorList>
            <person name="Knapp D.G."/>
            <person name="Nemeth J.B."/>
            <person name="Barry K."/>
            <person name="Hainaut M."/>
            <person name="Henrissat B."/>
            <person name="Johnson J."/>
            <person name="Kuo A."/>
            <person name="Lim J.H.P."/>
            <person name="Lipzen A."/>
            <person name="Nolan M."/>
            <person name="Ohm R.A."/>
            <person name="Tamas L."/>
            <person name="Grigoriev I.V."/>
            <person name="Spatafora J.W."/>
            <person name="Nagy L.G."/>
            <person name="Kovacs G.M."/>
        </authorList>
    </citation>
    <scope>NUCLEOTIDE SEQUENCE [LARGE SCALE GENOMIC DNA]</scope>
    <source>
        <strain evidence="10 11">DSE2036</strain>
    </source>
</reference>
<gene>
    <name evidence="10" type="ORF">DM02DRAFT_654358</name>
</gene>
<accession>A0A2V1DTK3</accession>
<dbReference type="EMBL" id="KZ805355">
    <property type="protein sequence ID" value="PVI01623.1"/>
    <property type="molecule type" value="Genomic_DNA"/>
</dbReference>
<evidence type="ECO:0000256" key="6">
    <source>
        <dbReference type="ARBA" id="ARBA00022833"/>
    </source>
</evidence>
<keyword evidence="3" id="KW-0645">Protease</keyword>
<dbReference type="SUPFAM" id="SSF55486">
    <property type="entry name" value="Metalloproteases ('zincins'), catalytic domain"/>
    <property type="match status" value="1"/>
</dbReference>